<feature type="compositionally biased region" description="Basic and acidic residues" evidence="5">
    <location>
        <begin position="505"/>
        <end position="516"/>
    </location>
</feature>
<feature type="transmembrane region" description="Helical" evidence="6">
    <location>
        <begin position="175"/>
        <end position="194"/>
    </location>
</feature>
<keyword evidence="4 6" id="KW-0472">Membrane</keyword>
<evidence type="ECO:0000259" key="8">
    <source>
        <dbReference type="SMART" id="SM00694"/>
    </source>
</evidence>
<feature type="transmembrane region" description="Helical" evidence="6">
    <location>
        <begin position="88"/>
        <end position="105"/>
    </location>
</feature>
<dbReference type="InterPro" id="IPR052646">
    <property type="entry name" value="Peroxisomal_PEX28-32"/>
</dbReference>
<organism evidence="9 10">
    <name type="scientific">Brettanomyces naardenensis</name>
    <name type="common">Yeast</name>
    <dbReference type="NCBI Taxonomy" id="13370"/>
    <lineage>
        <taxon>Eukaryota</taxon>
        <taxon>Fungi</taxon>
        <taxon>Dikarya</taxon>
        <taxon>Ascomycota</taxon>
        <taxon>Saccharomycotina</taxon>
        <taxon>Pichiomycetes</taxon>
        <taxon>Pichiales</taxon>
        <taxon>Pichiaceae</taxon>
        <taxon>Brettanomyces</taxon>
    </lineage>
</organism>
<evidence type="ECO:0000256" key="4">
    <source>
        <dbReference type="ARBA" id="ARBA00023136"/>
    </source>
</evidence>
<evidence type="ECO:0000256" key="3">
    <source>
        <dbReference type="ARBA" id="ARBA00022989"/>
    </source>
</evidence>
<gene>
    <name evidence="9" type="ORF">BRENAR_LOCUS3093</name>
</gene>
<feature type="region of interest" description="Disordered" evidence="5">
    <location>
        <begin position="18"/>
        <end position="53"/>
    </location>
</feature>
<dbReference type="GO" id="GO:0005778">
    <property type="term" value="C:peroxisomal membrane"/>
    <property type="evidence" value="ECO:0007669"/>
    <property type="project" value="UniProtKB-ARBA"/>
</dbReference>
<evidence type="ECO:0000259" key="7">
    <source>
        <dbReference type="SMART" id="SM00693"/>
    </source>
</evidence>
<feature type="compositionally biased region" description="Basic and acidic residues" evidence="5">
    <location>
        <begin position="526"/>
        <end position="545"/>
    </location>
</feature>
<evidence type="ECO:0000313" key="9">
    <source>
        <dbReference type="EMBL" id="VEU22362.1"/>
    </source>
</evidence>
<name>A0A448YN50_BRENA</name>
<feature type="compositionally biased region" description="Basic and acidic residues" evidence="5">
    <location>
        <begin position="467"/>
        <end position="494"/>
    </location>
</feature>
<comment type="subcellular location">
    <subcellularLocation>
        <location evidence="1">Endomembrane system</location>
        <topology evidence="1">Multi-pass membrane protein</topology>
    </subcellularLocation>
</comment>
<dbReference type="OrthoDB" id="5586090at2759"/>
<keyword evidence="2 6" id="KW-0812">Transmembrane</keyword>
<accession>A0A448YN50</accession>
<feature type="region of interest" description="Disordered" evidence="5">
    <location>
        <begin position="446"/>
        <end position="545"/>
    </location>
</feature>
<feature type="domain" description="Peroxin/Ferlin" evidence="8">
    <location>
        <begin position="372"/>
        <end position="405"/>
    </location>
</feature>
<evidence type="ECO:0000313" key="10">
    <source>
        <dbReference type="Proteomes" id="UP000290900"/>
    </source>
</evidence>
<keyword evidence="3 6" id="KW-1133">Transmembrane helix</keyword>
<evidence type="ECO:0000256" key="5">
    <source>
        <dbReference type="SAM" id="MobiDB-lite"/>
    </source>
</evidence>
<dbReference type="GO" id="GO:0007031">
    <property type="term" value="P:peroxisome organization"/>
    <property type="evidence" value="ECO:0007669"/>
    <property type="project" value="TreeGrafter"/>
</dbReference>
<dbReference type="InterPro" id="IPR006614">
    <property type="entry name" value="Peroxin/Ferlin"/>
</dbReference>
<feature type="domain" description="Peroxin/Ferlin" evidence="7">
    <location>
        <begin position="279"/>
        <end position="347"/>
    </location>
</feature>
<feature type="compositionally biased region" description="Basic and acidic residues" evidence="5">
    <location>
        <begin position="24"/>
        <end position="37"/>
    </location>
</feature>
<evidence type="ECO:0000256" key="2">
    <source>
        <dbReference type="ARBA" id="ARBA00022692"/>
    </source>
</evidence>
<proteinExistence type="predicted"/>
<evidence type="ECO:0000256" key="6">
    <source>
        <dbReference type="SAM" id="Phobius"/>
    </source>
</evidence>
<protein>
    <submittedName>
        <fullName evidence="9">DEKNAAC103365</fullName>
    </submittedName>
</protein>
<dbReference type="AlphaFoldDB" id="A0A448YN50"/>
<dbReference type="InterPro" id="IPR010482">
    <property type="entry name" value="TECPR1-like_DysF"/>
</dbReference>
<dbReference type="GO" id="GO:0012505">
    <property type="term" value="C:endomembrane system"/>
    <property type="evidence" value="ECO:0007669"/>
    <property type="project" value="UniProtKB-SubCell"/>
</dbReference>
<dbReference type="FunCoup" id="A0A448YN50">
    <property type="interactions" value="73"/>
</dbReference>
<keyword evidence="10" id="KW-1185">Reference proteome</keyword>
<dbReference type="STRING" id="13370.A0A448YN50"/>
<reference evidence="9 10" key="1">
    <citation type="submission" date="2018-12" db="EMBL/GenBank/DDBJ databases">
        <authorList>
            <person name="Tiukova I."/>
            <person name="Dainat J."/>
        </authorList>
    </citation>
    <scope>NUCLEOTIDE SEQUENCE [LARGE SCALE GENOMIC DNA]</scope>
</reference>
<dbReference type="EMBL" id="CAACVR010000023">
    <property type="protein sequence ID" value="VEU22362.1"/>
    <property type="molecule type" value="Genomic_DNA"/>
</dbReference>
<dbReference type="PANTHER" id="PTHR31679">
    <property type="entry name" value="PEROXISOMAL MEMBRANE PROTEIN PEX30-RELATED"/>
    <property type="match status" value="1"/>
</dbReference>
<dbReference type="SMART" id="SM00694">
    <property type="entry name" value="DysFC"/>
    <property type="match status" value="1"/>
</dbReference>
<dbReference type="SMART" id="SM00693">
    <property type="entry name" value="DysFN"/>
    <property type="match status" value="1"/>
</dbReference>
<sequence>MSTPPILINEPDEVTAKFTGFSRKNPEEDKKSTEDGSPHVSGGPPQVQTSPLLSSTPLTVSKALIRAYPYLIFANKGLSVLTWTDDNVFLPIALVLISVLTILYFESLVTYLGHMLPVSALSLFSMSCAYVETQQEQHATLDDVVHCLSTLGNKCERFLAPITSLNLTAYDLKRLLFTTVFLSPLYVLTSFFLLSPKAIICCATFFVLTYHSPWSRVTRRILWRSQTFRLLCFYLTGLDFEQQQHNAGKSTLFNYAVTRTNKKLREVTQKATGSGKNGPVRFTYVLYENQRRWLGIGWTPNLLSYERTPWTDEFLNEAESPDNFELPQLNDDSGMYWRWVDKTWRVDLTNDGAIQLPSTKSKTTADPKPDEGYIYYDNTWKSPATEDSFSKYTRRRRWVRTAELVTGGNAAGLQSAVDTTTDGLSIRKPSPIGDVQNVTATGDISTSAAATKKRKSLRFDTNPTVLGKDEENTEVKEGKVEKSQPEEEEIKPRDESEDDLTLLNEGKDRKIEEVKRRREHGKREQKRRDEERGKEATKEESKKDE</sequence>
<dbReference type="PANTHER" id="PTHR31679:SF2">
    <property type="entry name" value="PEROXISOMAL MEMBRANE PROTEIN PEX30-RELATED"/>
    <property type="match status" value="1"/>
</dbReference>
<dbReference type="Pfam" id="PF06398">
    <property type="entry name" value="Pex24p"/>
    <property type="match status" value="1"/>
</dbReference>
<evidence type="ECO:0000256" key="1">
    <source>
        <dbReference type="ARBA" id="ARBA00004127"/>
    </source>
</evidence>
<dbReference type="InParanoid" id="A0A448YN50"/>
<dbReference type="Proteomes" id="UP000290900">
    <property type="component" value="Unassembled WGS sequence"/>
</dbReference>